<reference evidence="2" key="1">
    <citation type="submission" date="2023-03" db="EMBL/GenBank/DDBJ databases">
        <authorList>
            <person name="Steffen K."/>
            <person name="Cardenas P."/>
        </authorList>
    </citation>
    <scope>NUCLEOTIDE SEQUENCE</scope>
</reference>
<proteinExistence type="predicted"/>
<evidence type="ECO:0000256" key="1">
    <source>
        <dbReference type="SAM" id="MobiDB-lite"/>
    </source>
</evidence>
<gene>
    <name evidence="2" type="ORF">GBAR_LOCUS8186</name>
</gene>
<name>A0AA35RJS3_GEOBA</name>
<dbReference type="EMBL" id="CASHTH010001218">
    <property type="protein sequence ID" value="CAI8012808.1"/>
    <property type="molecule type" value="Genomic_DNA"/>
</dbReference>
<dbReference type="AlphaFoldDB" id="A0AA35RJS3"/>
<feature type="compositionally biased region" description="Low complexity" evidence="1">
    <location>
        <begin position="36"/>
        <end position="49"/>
    </location>
</feature>
<feature type="region of interest" description="Disordered" evidence="1">
    <location>
        <begin position="14"/>
        <end position="124"/>
    </location>
</feature>
<protein>
    <submittedName>
        <fullName evidence="2">Uncharacterized protein</fullName>
    </submittedName>
</protein>
<evidence type="ECO:0000313" key="3">
    <source>
        <dbReference type="Proteomes" id="UP001174909"/>
    </source>
</evidence>
<evidence type="ECO:0000313" key="2">
    <source>
        <dbReference type="EMBL" id="CAI8012808.1"/>
    </source>
</evidence>
<keyword evidence="3" id="KW-1185">Reference proteome</keyword>
<accession>A0AA35RJS3</accession>
<sequence length="124" mass="13344">MSCYVIMCDDKFSLSSSSTQPLLKSPSPAPVEPPAKEAAPVPTSNQETTPPEPEEEKIKNPTTTSAPPPPVSPSGKTATMEIVNSTRVEPPPENGLEDGQEEEPPRALRLISSFEKKSMQQAQE</sequence>
<comment type="caution">
    <text evidence="2">The sequence shown here is derived from an EMBL/GenBank/DDBJ whole genome shotgun (WGS) entry which is preliminary data.</text>
</comment>
<dbReference type="Proteomes" id="UP001174909">
    <property type="component" value="Unassembled WGS sequence"/>
</dbReference>
<organism evidence="2 3">
    <name type="scientific">Geodia barretti</name>
    <name type="common">Barrett's horny sponge</name>
    <dbReference type="NCBI Taxonomy" id="519541"/>
    <lineage>
        <taxon>Eukaryota</taxon>
        <taxon>Metazoa</taxon>
        <taxon>Porifera</taxon>
        <taxon>Demospongiae</taxon>
        <taxon>Heteroscleromorpha</taxon>
        <taxon>Tetractinellida</taxon>
        <taxon>Astrophorina</taxon>
        <taxon>Geodiidae</taxon>
        <taxon>Geodia</taxon>
    </lineage>
</organism>